<feature type="compositionally biased region" description="Basic and acidic residues" evidence="1">
    <location>
        <begin position="1"/>
        <end position="10"/>
    </location>
</feature>
<accession>A0A0K1QD91</accession>
<evidence type="ECO:0000256" key="1">
    <source>
        <dbReference type="SAM" id="MobiDB-lite"/>
    </source>
</evidence>
<evidence type="ECO:0000313" key="2">
    <source>
        <dbReference type="EMBL" id="AKV03714.1"/>
    </source>
</evidence>
<feature type="region of interest" description="Disordered" evidence="1">
    <location>
        <begin position="1"/>
        <end position="87"/>
    </location>
</feature>
<feature type="compositionally biased region" description="Basic residues" evidence="1">
    <location>
        <begin position="11"/>
        <end position="30"/>
    </location>
</feature>
<gene>
    <name evidence="2" type="ORF">AKJ09_10377</name>
</gene>
<dbReference type="Proteomes" id="UP000064967">
    <property type="component" value="Chromosome"/>
</dbReference>
<dbReference type="EMBL" id="CP012333">
    <property type="protein sequence ID" value="AKV03714.1"/>
    <property type="molecule type" value="Genomic_DNA"/>
</dbReference>
<dbReference type="KEGG" id="llu:AKJ09_10377"/>
<name>A0A0K1QD91_9BACT</name>
<protein>
    <submittedName>
        <fullName evidence="2">Uncharacterized protein</fullName>
    </submittedName>
</protein>
<dbReference type="STRING" id="1391654.AKJ09_10377"/>
<keyword evidence="3" id="KW-1185">Reference proteome</keyword>
<proteinExistence type="predicted"/>
<evidence type="ECO:0000313" key="3">
    <source>
        <dbReference type="Proteomes" id="UP000064967"/>
    </source>
</evidence>
<sequence length="87" mass="9275">MDLHGADPTRRCGRPSPRTRARTQVRKIRAHGSSTLPAASRASEKWLRAAGLEARPTSRAGDVQVTNDGDDGPVSKLTSDGTRDGLP</sequence>
<reference evidence="2 3" key="1">
    <citation type="submission" date="2015-08" db="EMBL/GenBank/DDBJ databases">
        <authorList>
            <person name="Babu N.S."/>
            <person name="Beckwith C.J."/>
            <person name="Beseler K.G."/>
            <person name="Brison A."/>
            <person name="Carone J.V."/>
            <person name="Caskin T.P."/>
            <person name="Diamond M."/>
            <person name="Durham M.E."/>
            <person name="Foxe J.M."/>
            <person name="Go M."/>
            <person name="Henderson B.A."/>
            <person name="Jones I.B."/>
            <person name="McGettigan J.A."/>
            <person name="Micheletti S.J."/>
            <person name="Nasrallah M.E."/>
            <person name="Ortiz D."/>
            <person name="Piller C.R."/>
            <person name="Privatt S.R."/>
            <person name="Schneider S.L."/>
            <person name="Sharp S."/>
            <person name="Smith T.C."/>
            <person name="Stanton J.D."/>
            <person name="Ullery H.E."/>
            <person name="Wilson R.J."/>
            <person name="Serrano M.G."/>
            <person name="Buck G."/>
            <person name="Lee V."/>
            <person name="Wang Y."/>
            <person name="Carvalho R."/>
            <person name="Voegtly L."/>
            <person name="Shi R."/>
            <person name="Duckworth R."/>
            <person name="Johnson A."/>
            <person name="Loviza R."/>
            <person name="Walstead R."/>
            <person name="Shah Z."/>
            <person name="Kiflezghi M."/>
            <person name="Wade K."/>
            <person name="Ball S.L."/>
            <person name="Bradley K.W."/>
            <person name="Asai D.J."/>
            <person name="Bowman C.A."/>
            <person name="Russell D.A."/>
            <person name="Pope W.H."/>
            <person name="Jacobs-Sera D."/>
            <person name="Hendrix R.W."/>
            <person name="Hatfull G.F."/>
        </authorList>
    </citation>
    <scope>NUCLEOTIDE SEQUENCE [LARGE SCALE GENOMIC DNA]</scope>
    <source>
        <strain evidence="2 3">DSM 27648</strain>
    </source>
</reference>
<dbReference type="AlphaFoldDB" id="A0A0K1QD91"/>
<organism evidence="2 3">
    <name type="scientific">Labilithrix luteola</name>
    <dbReference type="NCBI Taxonomy" id="1391654"/>
    <lineage>
        <taxon>Bacteria</taxon>
        <taxon>Pseudomonadati</taxon>
        <taxon>Myxococcota</taxon>
        <taxon>Polyangia</taxon>
        <taxon>Polyangiales</taxon>
        <taxon>Labilitrichaceae</taxon>
        <taxon>Labilithrix</taxon>
    </lineage>
</organism>